<gene>
    <name evidence="1" type="ORF">GMD50_20170</name>
</gene>
<sequence>MNKEGILREINNDVVNTSYYPARSDCCDLDGEIFEDVVLDNIKCHRMTFQNCTFRNVQFIDNQVDLIEFENCQFINTVFKGTLENLYLIISDSSFSKCTMHDLKISGYEEQSEITDCTFEECTFSDINLLADLTLQGGTVTNCTGNNLECIMNMIFAVQFTKSKFENINLNVAIIKNTFQQVEVSNIQNIDIGGEPVRRNNTFKDCYINGELQNQ</sequence>
<dbReference type="SUPFAM" id="SSF141571">
    <property type="entry name" value="Pentapeptide repeat-like"/>
    <property type="match status" value="1"/>
</dbReference>
<organism evidence="1 2">
    <name type="scientific">Roseburia intestinalis</name>
    <dbReference type="NCBI Taxonomy" id="166486"/>
    <lineage>
        <taxon>Bacteria</taxon>
        <taxon>Bacillati</taxon>
        <taxon>Bacillota</taxon>
        <taxon>Clostridia</taxon>
        <taxon>Lachnospirales</taxon>
        <taxon>Lachnospiraceae</taxon>
        <taxon>Roseburia</taxon>
    </lineage>
</organism>
<evidence type="ECO:0000313" key="2">
    <source>
        <dbReference type="Proteomes" id="UP000478483"/>
    </source>
</evidence>
<proteinExistence type="predicted"/>
<protein>
    <recommendedName>
        <fullName evidence="3">Pentapeptide repeat-containing protein</fullName>
    </recommendedName>
</protein>
<evidence type="ECO:0000313" key="1">
    <source>
        <dbReference type="EMBL" id="MTR87274.1"/>
    </source>
</evidence>
<dbReference type="EMBL" id="WNAJ01000055">
    <property type="protein sequence ID" value="MTR87274.1"/>
    <property type="molecule type" value="Genomic_DNA"/>
</dbReference>
<dbReference type="AlphaFoldDB" id="A0A6L6LAH8"/>
<name>A0A6L6LAH8_9FIRM</name>
<dbReference type="Proteomes" id="UP000478483">
    <property type="component" value="Unassembled WGS sequence"/>
</dbReference>
<comment type="caution">
    <text evidence="1">The sequence shown here is derived from an EMBL/GenBank/DDBJ whole genome shotgun (WGS) entry which is preliminary data.</text>
</comment>
<accession>A0A6L6LAH8</accession>
<evidence type="ECO:0008006" key="3">
    <source>
        <dbReference type="Google" id="ProtNLM"/>
    </source>
</evidence>
<dbReference type="RefSeq" id="WP_118413360.1">
    <property type="nucleotide sequence ID" value="NZ_QRPI01000023.1"/>
</dbReference>
<reference evidence="1 2" key="1">
    <citation type="journal article" date="2019" name="Nat. Med.">
        <title>A library of human gut bacterial isolates paired with longitudinal multiomics data enables mechanistic microbiome research.</title>
        <authorList>
            <person name="Poyet M."/>
            <person name="Groussin M."/>
            <person name="Gibbons S.M."/>
            <person name="Avila-Pacheco J."/>
            <person name="Jiang X."/>
            <person name="Kearney S.M."/>
            <person name="Perrotta A.R."/>
            <person name="Berdy B."/>
            <person name="Zhao S."/>
            <person name="Lieberman T.D."/>
            <person name="Swanson P.K."/>
            <person name="Smith M."/>
            <person name="Roesemann S."/>
            <person name="Alexander J.E."/>
            <person name="Rich S.A."/>
            <person name="Livny J."/>
            <person name="Vlamakis H."/>
            <person name="Clish C."/>
            <person name="Bullock K."/>
            <person name="Deik A."/>
            <person name="Scott J."/>
            <person name="Pierce K.A."/>
            <person name="Xavier R.J."/>
            <person name="Alm E.J."/>
        </authorList>
    </citation>
    <scope>NUCLEOTIDE SEQUENCE [LARGE SCALE GENOMIC DNA]</scope>
    <source>
        <strain evidence="1 2">BIOML-A1</strain>
    </source>
</reference>
<dbReference type="Gene3D" id="2.160.20.80">
    <property type="entry name" value="E3 ubiquitin-protein ligase SopA"/>
    <property type="match status" value="1"/>
</dbReference>